<dbReference type="Pfam" id="PF16868">
    <property type="entry name" value="NMT1_3"/>
    <property type="match status" value="1"/>
</dbReference>
<evidence type="ECO:0000313" key="2">
    <source>
        <dbReference type="EMBL" id="SDT91753.1"/>
    </source>
</evidence>
<keyword evidence="1" id="KW-0812">Transmembrane</keyword>
<accession>A0A1H2E9N8</accession>
<keyword evidence="3" id="KW-1185">Reference proteome</keyword>
<proteinExistence type="predicted"/>
<dbReference type="STRING" id="1245526.SAMN05216580_0417"/>
<keyword evidence="1" id="KW-0472">Membrane</keyword>
<dbReference type="SUPFAM" id="SSF53850">
    <property type="entry name" value="Periplasmic binding protein-like II"/>
    <property type="match status" value="1"/>
</dbReference>
<dbReference type="PANTHER" id="PTHR42941">
    <property type="entry name" value="SLL1037 PROTEIN"/>
    <property type="match status" value="1"/>
</dbReference>
<dbReference type="EMBL" id="LT629780">
    <property type="protein sequence ID" value="SDT91753.1"/>
    <property type="molecule type" value="Genomic_DNA"/>
</dbReference>
<name>A0A1H2E9N8_9GAMM</name>
<dbReference type="PANTHER" id="PTHR42941:SF1">
    <property type="entry name" value="SLL1037 PROTEIN"/>
    <property type="match status" value="1"/>
</dbReference>
<dbReference type="AlphaFoldDB" id="A0A1H2E9N8"/>
<gene>
    <name evidence="2" type="ORF">SAMN05216580_0417</name>
</gene>
<dbReference type="Gene3D" id="3.40.190.10">
    <property type="entry name" value="Periplasmic binding protein-like II"/>
    <property type="match status" value="2"/>
</dbReference>
<sequence>MRRIFQDLSIMLRANLWLLPVFALLAGAVFYLAAPPPPMRASMATGAEGGGYAGFAERLKVELAKSGFELTLVPSSGARENLRLLLDDKQDVQLGLMQSGLELQLGDDERARLRSLGSVYQEPLWLFQRRELPIDGPRDLLPLRLGLGTAGSGTAQISGLLLGLNGIDLDQYPAHWQFTGGSKAASALLAGELDAAFFIGPAENPLIRRLARAPELGVTSLRRGAAYQARLPFLRSIAVGEGLLDLAANSPARDIVTLAPAATLVVNDSFHPALTPLILAAAREVMKQGSLLDAPGAYPSAEPPTLALLDEAAYFHEHGLPLLQRYLPFRIASLADRYIILLIPLLVVLIPLGKAVGPLYRWRIRARIYRWYRYLRDIDRQLETGLPAARREAEAARLQRLERELAGVEVPLAYSGELYQLHLHLRHVLGRLQGEALRAPAAAPDRD</sequence>
<dbReference type="OrthoDB" id="237270at2"/>
<reference evidence="3" key="1">
    <citation type="submission" date="2016-10" db="EMBL/GenBank/DDBJ databases">
        <authorList>
            <person name="Varghese N."/>
            <person name="Submissions S."/>
        </authorList>
    </citation>
    <scope>NUCLEOTIDE SEQUENCE [LARGE SCALE GENOMIC DNA]</scope>
    <source>
        <strain evidence="3">CCTCC 2012022</strain>
    </source>
</reference>
<evidence type="ECO:0000256" key="1">
    <source>
        <dbReference type="SAM" id="Phobius"/>
    </source>
</evidence>
<feature type="transmembrane region" description="Helical" evidence="1">
    <location>
        <begin position="338"/>
        <end position="360"/>
    </location>
</feature>
<keyword evidence="1" id="KW-1133">Transmembrane helix</keyword>
<feature type="transmembrane region" description="Helical" evidence="1">
    <location>
        <begin position="12"/>
        <end position="34"/>
    </location>
</feature>
<protein>
    <submittedName>
        <fullName evidence="2">TRAP-type uncharacterized transport system, substrate-binding protein</fullName>
    </submittedName>
</protein>
<dbReference type="RefSeq" id="WP_090211752.1">
    <property type="nucleotide sequence ID" value="NZ_LT629780.1"/>
</dbReference>
<evidence type="ECO:0000313" key="3">
    <source>
        <dbReference type="Proteomes" id="UP000243063"/>
    </source>
</evidence>
<dbReference type="InterPro" id="IPR011852">
    <property type="entry name" value="TRAP_TAXI"/>
</dbReference>
<organism evidence="2 3">
    <name type="scientific">Geopseudomonas guangdongensis</name>
    <dbReference type="NCBI Taxonomy" id="1245526"/>
    <lineage>
        <taxon>Bacteria</taxon>
        <taxon>Pseudomonadati</taxon>
        <taxon>Pseudomonadota</taxon>
        <taxon>Gammaproteobacteria</taxon>
        <taxon>Pseudomonadales</taxon>
        <taxon>Pseudomonadaceae</taxon>
        <taxon>Geopseudomonas</taxon>
    </lineage>
</organism>
<dbReference type="Proteomes" id="UP000243063">
    <property type="component" value="Chromosome I"/>
</dbReference>